<dbReference type="AlphaFoldDB" id="A0A5N0E5X9"/>
<feature type="domain" description="Amine oxidase" evidence="6">
    <location>
        <begin position="478"/>
        <end position="533"/>
    </location>
</feature>
<evidence type="ECO:0000256" key="5">
    <source>
        <dbReference type="ARBA" id="ARBA00023027"/>
    </source>
</evidence>
<dbReference type="PRINTS" id="PR00411">
    <property type="entry name" value="PNDRDTASEI"/>
</dbReference>
<dbReference type="OrthoDB" id="9774675at2"/>
<dbReference type="Proteomes" id="UP000323876">
    <property type="component" value="Unassembled WGS sequence"/>
</dbReference>
<evidence type="ECO:0000313" key="8">
    <source>
        <dbReference type="Proteomes" id="UP000323876"/>
    </source>
</evidence>
<reference evidence="7 8" key="1">
    <citation type="submission" date="2019-09" db="EMBL/GenBank/DDBJ databases">
        <authorList>
            <person name="Wang X."/>
        </authorList>
    </citation>
    <scope>NUCLEOTIDE SEQUENCE [LARGE SCALE GENOMIC DNA]</scope>
    <source>
        <strain evidence="7 8">CICC 11023</strain>
    </source>
</reference>
<dbReference type="GO" id="GO:0016491">
    <property type="term" value="F:oxidoreductase activity"/>
    <property type="evidence" value="ECO:0007669"/>
    <property type="project" value="InterPro"/>
</dbReference>
<name>A0A5N0E5X9_9NOCA</name>
<organism evidence="7 8">
    <name type="scientific">Nocardia colli</name>
    <dbReference type="NCBI Taxonomy" id="2545717"/>
    <lineage>
        <taxon>Bacteria</taxon>
        <taxon>Bacillati</taxon>
        <taxon>Actinomycetota</taxon>
        <taxon>Actinomycetes</taxon>
        <taxon>Mycobacteriales</taxon>
        <taxon>Nocardiaceae</taxon>
        <taxon>Nocardia</taxon>
    </lineage>
</organism>
<dbReference type="PANTHER" id="PTHR46091:SF3">
    <property type="entry name" value="AMINE OXIDASE DOMAIN-CONTAINING PROTEIN"/>
    <property type="match status" value="1"/>
</dbReference>
<dbReference type="InterPro" id="IPR036188">
    <property type="entry name" value="FAD/NAD-bd_sf"/>
</dbReference>
<keyword evidence="3" id="KW-0274">FAD</keyword>
<proteinExistence type="predicted"/>
<keyword evidence="2" id="KW-0732">Signal</keyword>
<evidence type="ECO:0000256" key="2">
    <source>
        <dbReference type="ARBA" id="ARBA00022729"/>
    </source>
</evidence>
<accession>A0A5N0E5X9</accession>
<keyword evidence="5" id="KW-0520">NAD</keyword>
<feature type="domain" description="Amine oxidase" evidence="6">
    <location>
        <begin position="19"/>
        <end position="289"/>
    </location>
</feature>
<gene>
    <name evidence="7" type="ORF">F3087_38230</name>
</gene>
<keyword evidence="1" id="KW-0285">Flavoprotein</keyword>
<comment type="caution">
    <text evidence="7">The sequence shown here is derived from an EMBL/GenBank/DDBJ whole genome shotgun (WGS) entry which is preliminary data.</text>
</comment>
<dbReference type="Gene3D" id="3.50.50.60">
    <property type="entry name" value="FAD/NAD(P)-binding domain"/>
    <property type="match status" value="2"/>
</dbReference>
<keyword evidence="8" id="KW-1185">Reference proteome</keyword>
<dbReference type="InterPro" id="IPR052206">
    <property type="entry name" value="Retinol_saturase"/>
</dbReference>
<dbReference type="PANTHER" id="PTHR46091">
    <property type="entry name" value="BLR7054 PROTEIN"/>
    <property type="match status" value="1"/>
</dbReference>
<dbReference type="Pfam" id="PF01593">
    <property type="entry name" value="Amino_oxidase"/>
    <property type="match status" value="2"/>
</dbReference>
<keyword evidence="4" id="KW-0521">NADP</keyword>
<evidence type="ECO:0000256" key="4">
    <source>
        <dbReference type="ARBA" id="ARBA00022857"/>
    </source>
</evidence>
<dbReference type="EMBL" id="VXLC01000027">
    <property type="protein sequence ID" value="KAA8883041.1"/>
    <property type="molecule type" value="Genomic_DNA"/>
</dbReference>
<dbReference type="SUPFAM" id="SSF51905">
    <property type="entry name" value="FAD/NAD(P)-binding domain"/>
    <property type="match status" value="1"/>
</dbReference>
<evidence type="ECO:0000259" key="6">
    <source>
        <dbReference type="Pfam" id="PF01593"/>
    </source>
</evidence>
<evidence type="ECO:0000256" key="3">
    <source>
        <dbReference type="ARBA" id="ARBA00022827"/>
    </source>
</evidence>
<dbReference type="InterPro" id="IPR002937">
    <property type="entry name" value="Amino_oxidase"/>
</dbReference>
<dbReference type="RefSeq" id="WP_150407026.1">
    <property type="nucleotide sequence ID" value="NZ_VXLC01000027.1"/>
</dbReference>
<evidence type="ECO:0000256" key="1">
    <source>
        <dbReference type="ARBA" id="ARBA00022630"/>
    </source>
</evidence>
<sequence>MTSGVHGSSWDAIVIGAGLGGLSAASYLAASGLKVTLLEQYSVLGGSSHVFRRKRKWEFDVGVHYIGDCGPNGNVPTLLRGIGLDDRVQWLPLDTDGFDTIIAPDFELRIPVGWDNYLENLIQAFPGEERGLRRYVSIVRAIGESLDRTATSANDLRRAVMRAGTAAAWAPVPHAALLAACRLKPRTMLALSVQDGAAATPPHRAPVAVAAAFLENFVGRGAWFPRGGGQVLAAGFAEVIRGHGGQIRTRTEVDRILVESGRVTGVRLRDGEILTAPVVVSAADIKRTYRDLIGYEQLPRWAVMRNEHYKMALPLINGYFGIEIDLAGTPNTNYYTIPATTWKAADSLWSLSRMSSQLLTGAGRRDPRQWAEDFALRQPTYVQSSTRRDPANHFSAPPGHAAIEAQTLAPWNPALWGVSADEVATQSYRSNSAYRDIKEIIAGGLLARVDQAFPGAAAKVQWSELATPATQERYTRTTNGTSYGLEPRITQLGPLRPGARTPIRGLFLAGTSTSTGPATEGAMLSGVQAASAIVGRDLLAEVRAGAVLADPTRIAPWGADFDPLAACRGGRAATDDDAAPLIRI</sequence>
<protein>
    <submittedName>
        <fullName evidence="7">NAD(P)/FAD-dependent oxidoreductase</fullName>
    </submittedName>
</protein>
<evidence type="ECO:0000313" key="7">
    <source>
        <dbReference type="EMBL" id="KAA8883041.1"/>
    </source>
</evidence>